<evidence type="ECO:0000313" key="2">
    <source>
        <dbReference type="Proteomes" id="UP001163156"/>
    </source>
</evidence>
<dbReference type="SUPFAM" id="SSF88723">
    <property type="entry name" value="PIN domain-like"/>
    <property type="match status" value="1"/>
</dbReference>
<evidence type="ECO:0000313" key="1">
    <source>
        <dbReference type="EMBL" id="UZD22285.1"/>
    </source>
</evidence>
<protein>
    <submittedName>
        <fullName evidence="1">DUF4411 family protein</fullName>
    </submittedName>
</protein>
<dbReference type="PIRSF" id="PIRSF008505">
    <property type="entry name" value="UCP008505"/>
    <property type="match status" value="1"/>
</dbReference>
<gene>
    <name evidence="1" type="ORF">OM944_16690</name>
</gene>
<name>A0ABY6MH04_9BACT</name>
<accession>A0ABY6MH04</accession>
<dbReference type="Pfam" id="PF14367">
    <property type="entry name" value="DUF4411"/>
    <property type="match status" value="1"/>
</dbReference>
<proteinExistence type="predicted"/>
<organism evidence="1 2">
    <name type="scientific">Algoriphagus halophytocola</name>
    <dbReference type="NCBI Taxonomy" id="2991499"/>
    <lineage>
        <taxon>Bacteria</taxon>
        <taxon>Pseudomonadati</taxon>
        <taxon>Bacteroidota</taxon>
        <taxon>Cytophagia</taxon>
        <taxon>Cytophagales</taxon>
        <taxon>Cyclobacteriaceae</taxon>
        <taxon>Algoriphagus</taxon>
    </lineage>
</organism>
<dbReference type="Gene3D" id="3.40.50.1010">
    <property type="entry name" value="5'-nuclease"/>
    <property type="match status" value="1"/>
</dbReference>
<dbReference type="Proteomes" id="UP001163156">
    <property type="component" value="Chromosome"/>
</dbReference>
<dbReference type="RefSeq" id="WP_264808740.1">
    <property type="nucleotide sequence ID" value="NZ_CP110226.1"/>
</dbReference>
<reference evidence="1" key="1">
    <citation type="submission" date="2022-10" db="EMBL/GenBank/DDBJ databases">
        <title>Algoriphagus sp. a novel bacteria isolate from halophytes salicornia europaea.</title>
        <authorList>
            <person name="Peng Y."/>
            <person name="Jiang L."/>
            <person name="Lee J."/>
        </authorList>
    </citation>
    <scope>NUCLEOTIDE SEQUENCE</scope>
    <source>
        <strain evidence="1">TR-M5</strain>
    </source>
</reference>
<sequence>MSGQATYCLDANVLIQSWQKYYNPRLCPDYWTLLSELGVQGRVFMPEEVQKEILRTEDDLSAWLKSSNIPVKSIDGKVAECLGAMYAADERHLTLVDNTKGRSLADPWVIAHAMAENAAVVTKEEKVTAANAKRIKIPNVCDKMGVRWINDFEFLEELGVRFGCSLT</sequence>
<dbReference type="InterPro" id="IPR016541">
    <property type="entry name" value="UCP008505"/>
</dbReference>
<keyword evidence="2" id="KW-1185">Reference proteome</keyword>
<dbReference type="EMBL" id="CP110226">
    <property type="protein sequence ID" value="UZD22285.1"/>
    <property type="molecule type" value="Genomic_DNA"/>
</dbReference>
<dbReference type="InterPro" id="IPR029060">
    <property type="entry name" value="PIN-like_dom_sf"/>
</dbReference>